<dbReference type="Proteomes" id="UP001165083">
    <property type="component" value="Unassembled WGS sequence"/>
</dbReference>
<feature type="domain" description="Peptidase M3A/M3B catalytic" evidence="8">
    <location>
        <begin position="120"/>
        <end position="166"/>
    </location>
</feature>
<evidence type="ECO:0000256" key="5">
    <source>
        <dbReference type="ARBA" id="ARBA00022833"/>
    </source>
</evidence>
<dbReference type="Pfam" id="PF01432">
    <property type="entry name" value="Peptidase_M3"/>
    <property type="match status" value="1"/>
</dbReference>
<evidence type="ECO:0000313" key="9">
    <source>
        <dbReference type="EMBL" id="GMF20530.1"/>
    </source>
</evidence>
<reference evidence="9" key="1">
    <citation type="submission" date="2023-04" db="EMBL/GenBank/DDBJ databases">
        <title>Phytophthora lilii NBRC 32176.</title>
        <authorList>
            <person name="Ichikawa N."/>
            <person name="Sato H."/>
            <person name="Tonouchi N."/>
        </authorList>
    </citation>
    <scope>NUCLEOTIDE SEQUENCE</scope>
    <source>
        <strain evidence="9">NBRC 32176</strain>
    </source>
</reference>
<evidence type="ECO:0000313" key="10">
    <source>
        <dbReference type="Proteomes" id="UP001165083"/>
    </source>
</evidence>
<evidence type="ECO:0000256" key="1">
    <source>
        <dbReference type="ARBA" id="ARBA00006040"/>
    </source>
</evidence>
<dbReference type="Gene3D" id="1.10.1370.10">
    <property type="entry name" value="Neurolysin, domain 3"/>
    <property type="match status" value="1"/>
</dbReference>
<dbReference type="SUPFAM" id="SSF55486">
    <property type="entry name" value="Metalloproteases ('zincins'), catalytic domain"/>
    <property type="match status" value="1"/>
</dbReference>
<dbReference type="PANTHER" id="PTHR11804:SF79">
    <property type="entry name" value="MITOCHONDRIAL INTERMEDIATE PEPTIDASE"/>
    <property type="match status" value="1"/>
</dbReference>
<evidence type="ECO:0000256" key="7">
    <source>
        <dbReference type="RuleBase" id="RU003435"/>
    </source>
</evidence>
<accession>A0A9W6TVN6</accession>
<dbReference type="GO" id="GO:0006518">
    <property type="term" value="P:peptide metabolic process"/>
    <property type="evidence" value="ECO:0007669"/>
    <property type="project" value="TreeGrafter"/>
</dbReference>
<evidence type="ECO:0000256" key="4">
    <source>
        <dbReference type="ARBA" id="ARBA00022801"/>
    </source>
</evidence>
<keyword evidence="4 7" id="KW-0378">Hydrolase</keyword>
<dbReference type="GO" id="GO:0006508">
    <property type="term" value="P:proteolysis"/>
    <property type="evidence" value="ECO:0007669"/>
    <property type="project" value="UniProtKB-KW"/>
</dbReference>
<evidence type="ECO:0000256" key="2">
    <source>
        <dbReference type="ARBA" id="ARBA00022670"/>
    </source>
</evidence>
<dbReference type="PANTHER" id="PTHR11804">
    <property type="entry name" value="PROTEASE M3 THIMET OLIGOPEPTIDASE-RELATED"/>
    <property type="match status" value="1"/>
</dbReference>
<dbReference type="AlphaFoldDB" id="A0A9W6TVN6"/>
<organism evidence="9 10">
    <name type="scientific">Phytophthora lilii</name>
    <dbReference type="NCBI Taxonomy" id="2077276"/>
    <lineage>
        <taxon>Eukaryota</taxon>
        <taxon>Sar</taxon>
        <taxon>Stramenopiles</taxon>
        <taxon>Oomycota</taxon>
        <taxon>Peronosporomycetes</taxon>
        <taxon>Peronosporales</taxon>
        <taxon>Peronosporaceae</taxon>
        <taxon>Phytophthora</taxon>
    </lineage>
</organism>
<sequence length="168" mass="19554">MELYRSLKTVTEDKVGMKAYTPEQRRMGILLRNEFERDGIHLSRSDRQQVISLQNDITQISMKFQSTMYSAREYVEVPAKLIRGMPHSITSVCERKWMSRDTLRVPTDMHVMNTILKWVGAPEVRRKMYIAANSCAKDNLPVLDELRAKRHELAQLLGFPTYAHLATR</sequence>
<comment type="similarity">
    <text evidence="1 7">Belongs to the peptidase M3 family.</text>
</comment>
<keyword evidence="10" id="KW-1185">Reference proteome</keyword>
<dbReference type="InterPro" id="IPR024077">
    <property type="entry name" value="Neurolysin/TOP_dom2"/>
</dbReference>
<comment type="cofactor">
    <cofactor evidence="7">
        <name>Zn(2+)</name>
        <dbReference type="ChEBI" id="CHEBI:29105"/>
    </cofactor>
    <text evidence="7">Binds 1 zinc ion.</text>
</comment>
<keyword evidence="3 7" id="KW-0479">Metal-binding</keyword>
<dbReference type="GO" id="GO:0004222">
    <property type="term" value="F:metalloendopeptidase activity"/>
    <property type="evidence" value="ECO:0007669"/>
    <property type="project" value="InterPro"/>
</dbReference>
<gene>
    <name evidence="9" type="ORF">Plil01_000797500</name>
</gene>
<dbReference type="GO" id="GO:0005739">
    <property type="term" value="C:mitochondrion"/>
    <property type="evidence" value="ECO:0007669"/>
    <property type="project" value="TreeGrafter"/>
</dbReference>
<dbReference type="OrthoDB" id="17530at2759"/>
<proteinExistence type="inferred from homology"/>
<evidence type="ECO:0000256" key="6">
    <source>
        <dbReference type="ARBA" id="ARBA00023049"/>
    </source>
</evidence>
<keyword evidence="2 7" id="KW-0645">Protease</keyword>
<evidence type="ECO:0000256" key="3">
    <source>
        <dbReference type="ARBA" id="ARBA00022723"/>
    </source>
</evidence>
<dbReference type="InterPro" id="IPR001567">
    <property type="entry name" value="Pept_M3A_M3B_dom"/>
</dbReference>
<dbReference type="EMBL" id="BSXW01000379">
    <property type="protein sequence ID" value="GMF20530.1"/>
    <property type="molecule type" value="Genomic_DNA"/>
</dbReference>
<dbReference type="GO" id="GO:0046872">
    <property type="term" value="F:metal ion binding"/>
    <property type="evidence" value="ECO:0007669"/>
    <property type="project" value="UniProtKB-UniRule"/>
</dbReference>
<keyword evidence="5 7" id="KW-0862">Zinc</keyword>
<keyword evidence="6 7" id="KW-0482">Metalloprotease</keyword>
<evidence type="ECO:0000259" key="8">
    <source>
        <dbReference type="Pfam" id="PF01432"/>
    </source>
</evidence>
<dbReference type="InterPro" id="IPR045090">
    <property type="entry name" value="Pept_M3A_M3B"/>
</dbReference>
<comment type="caution">
    <text evidence="9">The sequence shown here is derived from an EMBL/GenBank/DDBJ whole genome shotgun (WGS) entry which is preliminary data.</text>
</comment>
<name>A0A9W6TVN6_9STRA</name>
<protein>
    <submittedName>
        <fullName evidence="9">Unnamed protein product</fullName>
    </submittedName>
</protein>